<dbReference type="AlphaFoldDB" id="A0A2N1MM24"/>
<sequence>MRANNNVMINLEESHKINKKMRYSTGFGIFKKALNLAIFLNCDDELLGILYQFIDDKQRLIFTSTNNKNPNSEIFSIQLKLSTESNNNTVRKYKKQALVPLNENLQFKSFKFIETHNNSIAINKENKTLIDIQLQDESSANKYKYRVCGSFGYNAHNKRKCPQQNSL</sequence>
<gene>
    <name evidence="1" type="ORF">RhiirC2_789970</name>
</gene>
<dbReference type="VEuPathDB" id="FungiDB:RhiirFUN_007282"/>
<accession>A0A2N1MM24</accession>
<reference evidence="1 2" key="1">
    <citation type="submission" date="2016-04" db="EMBL/GenBank/DDBJ databases">
        <title>Genome analyses suggest a sexual origin of heterokaryosis in a supposedly ancient asexual fungus.</title>
        <authorList>
            <person name="Ropars J."/>
            <person name="Sedzielewska K."/>
            <person name="Noel J."/>
            <person name="Charron P."/>
            <person name="Farinelli L."/>
            <person name="Marton T."/>
            <person name="Kruger M."/>
            <person name="Pelin A."/>
            <person name="Brachmann A."/>
            <person name="Corradi N."/>
        </authorList>
    </citation>
    <scope>NUCLEOTIDE SEQUENCE [LARGE SCALE GENOMIC DNA]</scope>
    <source>
        <strain evidence="1 2">C2</strain>
    </source>
</reference>
<protein>
    <submittedName>
        <fullName evidence="1">Uncharacterized protein</fullName>
    </submittedName>
</protein>
<dbReference type="VEuPathDB" id="FungiDB:RhiirA1_473977"/>
<evidence type="ECO:0000313" key="1">
    <source>
        <dbReference type="EMBL" id="PKK62700.1"/>
    </source>
</evidence>
<reference evidence="1 2" key="2">
    <citation type="submission" date="2017-10" db="EMBL/GenBank/DDBJ databases">
        <title>Extensive intraspecific genome diversity in a model arbuscular mycorrhizal fungus.</title>
        <authorList>
            <person name="Chen E.C.H."/>
            <person name="Morin E."/>
            <person name="Baudet D."/>
            <person name="Noel J."/>
            <person name="Ndikumana S."/>
            <person name="Charron P."/>
            <person name="St-Onge C."/>
            <person name="Giorgi J."/>
            <person name="Grigoriev I.V."/>
            <person name="Roux C."/>
            <person name="Martin F.M."/>
            <person name="Corradi N."/>
        </authorList>
    </citation>
    <scope>NUCLEOTIDE SEQUENCE [LARGE SCALE GENOMIC DNA]</scope>
    <source>
        <strain evidence="1 2">C2</strain>
    </source>
</reference>
<evidence type="ECO:0000313" key="2">
    <source>
        <dbReference type="Proteomes" id="UP000233469"/>
    </source>
</evidence>
<dbReference type="EMBL" id="LLXL01001837">
    <property type="protein sequence ID" value="PKK62700.1"/>
    <property type="molecule type" value="Genomic_DNA"/>
</dbReference>
<dbReference type="Proteomes" id="UP000233469">
    <property type="component" value="Unassembled WGS sequence"/>
</dbReference>
<comment type="caution">
    <text evidence="1">The sequence shown here is derived from an EMBL/GenBank/DDBJ whole genome shotgun (WGS) entry which is preliminary data.</text>
</comment>
<organism evidence="1 2">
    <name type="scientific">Rhizophagus irregularis</name>
    <dbReference type="NCBI Taxonomy" id="588596"/>
    <lineage>
        <taxon>Eukaryota</taxon>
        <taxon>Fungi</taxon>
        <taxon>Fungi incertae sedis</taxon>
        <taxon>Mucoromycota</taxon>
        <taxon>Glomeromycotina</taxon>
        <taxon>Glomeromycetes</taxon>
        <taxon>Glomerales</taxon>
        <taxon>Glomeraceae</taxon>
        <taxon>Rhizophagus</taxon>
    </lineage>
</organism>
<proteinExistence type="predicted"/>
<dbReference type="VEuPathDB" id="FungiDB:FUN_005110"/>
<name>A0A2N1MM24_9GLOM</name>